<sequence>MAAISSRITTLQLQSRSNSGFINPKINSAFSNVSKKAVEGNNYAKFTTPKVSRGKTAFPSGSQAQSQLGVRYDYDGIVTRNGVEYHKYNVQPNAGKDIPSAFKRWREANGGTHAVMATMYVKKDGTKQDVEQALEEAHKDVKT</sequence>
<dbReference type="AlphaFoldDB" id="A0A139H6N0"/>
<organism evidence="1 2">
    <name type="scientific">Pseudocercospora eumusae</name>
    <dbReference type="NCBI Taxonomy" id="321146"/>
    <lineage>
        <taxon>Eukaryota</taxon>
        <taxon>Fungi</taxon>
        <taxon>Dikarya</taxon>
        <taxon>Ascomycota</taxon>
        <taxon>Pezizomycotina</taxon>
        <taxon>Dothideomycetes</taxon>
        <taxon>Dothideomycetidae</taxon>
        <taxon>Mycosphaerellales</taxon>
        <taxon>Mycosphaerellaceae</taxon>
        <taxon>Pseudocercospora</taxon>
    </lineage>
</organism>
<dbReference type="EMBL" id="LFZN01000121">
    <property type="protein sequence ID" value="KXS98125.1"/>
    <property type="molecule type" value="Genomic_DNA"/>
</dbReference>
<protein>
    <submittedName>
        <fullName evidence="1">Uncharacterized protein</fullName>
    </submittedName>
</protein>
<gene>
    <name evidence="1" type="ORF">AC578_9404</name>
</gene>
<evidence type="ECO:0000313" key="2">
    <source>
        <dbReference type="Proteomes" id="UP000070133"/>
    </source>
</evidence>
<comment type="caution">
    <text evidence="1">The sequence shown here is derived from an EMBL/GenBank/DDBJ whole genome shotgun (WGS) entry which is preliminary data.</text>
</comment>
<proteinExistence type="predicted"/>
<name>A0A139H6N0_9PEZI</name>
<reference evidence="1 2" key="1">
    <citation type="submission" date="2015-07" db="EMBL/GenBank/DDBJ databases">
        <title>Comparative genomics of the Sigatoka disease complex on banana suggests a link between parallel evolutionary changes in Pseudocercospora fijiensis and Pseudocercospora eumusae and increased virulence on the banana host.</title>
        <authorList>
            <person name="Chang T.-C."/>
            <person name="Salvucci A."/>
            <person name="Crous P.W."/>
            <person name="Stergiopoulos I."/>
        </authorList>
    </citation>
    <scope>NUCLEOTIDE SEQUENCE [LARGE SCALE GENOMIC DNA]</scope>
    <source>
        <strain evidence="1 2">CBS 114824</strain>
    </source>
</reference>
<dbReference type="Proteomes" id="UP000070133">
    <property type="component" value="Unassembled WGS sequence"/>
</dbReference>
<evidence type="ECO:0000313" key="1">
    <source>
        <dbReference type="EMBL" id="KXS98125.1"/>
    </source>
</evidence>
<keyword evidence="2" id="KW-1185">Reference proteome</keyword>
<accession>A0A139H6N0</accession>
<dbReference type="OrthoDB" id="2787676at2759"/>